<feature type="domain" description="Acetyl-coenzyme A synthetase N-terminal" evidence="6">
    <location>
        <begin position="40"/>
        <end position="95"/>
    </location>
</feature>
<dbReference type="InterPro" id="IPR032387">
    <property type="entry name" value="ACAS_N"/>
</dbReference>
<comment type="similarity">
    <text evidence="1">Belongs to the ATP-dependent AMP-binding enzyme family.</text>
</comment>
<dbReference type="SUPFAM" id="SSF56801">
    <property type="entry name" value="Acetyl-CoA synthetase-like"/>
    <property type="match status" value="1"/>
</dbReference>
<dbReference type="InterPro" id="IPR000873">
    <property type="entry name" value="AMP-dep_synth/lig_dom"/>
</dbReference>
<dbReference type="EMBL" id="JBHSMP010000025">
    <property type="protein sequence ID" value="MFC5430886.1"/>
    <property type="molecule type" value="Genomic_DNA"/>
</dbReference>
<keyword evidence="2 7" id="KW-0436">Ligase</keyword>
<dbReference type="Gene3D" id="3.40.50.12780">
    <property type="entry name" value="N-terminal domain of ligase-like"/>
    <property type="match status" value="1"/>
</dbReference>
<dbReference type="PROSITE" id="PS00455">
    <property type="entry name" value="AMP_BINDING"/>
    <property type="match status" value="1"/>
</dbReference>
<gene>
    <name evidence="7" type="ORF">ACFPTO_19090</name>
</gene>
<proteinExistence type="inferred from homology"/>
<dbReference type="Gene3D" id="3.30.300.30">
    <property type="match status" value="1"/>
</dbReference>
<keyword evidence="4" id="KW-0067">ATP-binding</keyword>
<dbReference type="RefSeq" id="WP_377713709.1">
    <property type="nucleotide sequence ID" value="NZ_JBHSMP010000025.1"/>
</dbReference>
<evidence type="ECO:0000313" key="7">
    <source>
        <dbReference type="EMBL" id="MFC5430886.1"/>
    </source>
</evidence>
<keyword evidence="3" id="KW-0547">Nucleotide-binding</keyword>
<dbReference type="InterPro" id="IPR045851">
    <property type="entry name" value="AMP-bd_C_sf"/>
</dbReference>
<dbReference type="GO" id="GO:0030729">
    <property type="term" value="F:acetoacetate-CoA ligase activity"/>
    <property type="evidence" value="ECO:0007669"/>
    <property type="project" value="UniProtKB-EC"/>
</dbReference>
<dbReference type="Proteomes" id="UP001596103">
    <property type="component" value="Unassembled WGS sequence"/>
</dbReference>
<evidence type="ECO:0000256" key="3">
    <source>
        <dbReference type="ARBA" id="ARBA00022741"/>
    </source>
</evidence>
<accession>A0ABW0JCK7</accession>
<evidence type="ECO:0000259" key="6">
    <source>
        <dbReference type="Pfam" id="PF16177"/>
    </source>
</evidence>
<dbReference type="InterPro" id="IPR042099">
    <property type="entry name" value="ANL_N_sf"/>
</dbReference>
<protein>
    <submittedName>
        <fullName evidence="7">Acetoacetate--CoA ligase</fullName>
        <ecNumber evidence="7">6.2.1.16</ecNumber>
    </submittedName>
</protein>
<dbReference type="EC" id="6.2.1.16" evidence="7"/>
<dbReference type="PANTHER" id="PTHR42921:SF1">
    <property type="entry name" value="ACETOACETYL-COA SYNTHETASE"/>
    <property type="match status" value="1"/>
</dbReference>
<dbReference type="NCBIfam" id="TIGR01217">
    <property type="entry name" value="ac_ac_CoA_syn"/>
    <property type="match status" value="1"/>
</dbReference>
<dbReference type="Pfam" id="PF16177">
    <property type="entry name" value="ACAS_N"/>
    <property type="match status" value="1"/>
</dbReference>
<evidence type="ECO:0000256" key="2">
    <source>
        <dbReference type="ARBA" id="ARBA00022598"/>
    </source>
</evidence>
<organism evidence="7 8">
    <name type="scientific">Paraburkholderia denitrificans</name>
    <dbReference type="NCBI Taxonomy" id="694025"/>
    <lineage>
        <taxon>Bacteria</taxon>
        <taxon>Pseudomonadati</taxon>
        <taxon>Pseudomonadota</taxon>
        <taxon>Betaproteobacteria</taxon>
        <taxon>Burkholderiales</taxon>
        <taxon>Burkholderiaceae</taxon>
        <taxon>Paraburkholderia</taxon>
    </lineage>
</organism>
<dbReference type="Pfam" id="PF00501">
    <property type="entry name" value="AMP-binding"/>
    <property type="match status" value="1"/>
</dbReference>
<sequence>MISEGELLWAPSAERVESANITVFSKWLQKKRGLNFVGDYEALRQWSVAHYEDFWADCWEFFGIVSDTPYERVIDRPAMPGAKWFEGSRVNFAEHMLHRGSDDDIAFAHLSETRPLAYMTRGELRRAVRAVASELRRLGIVPGDRVVLYMPNIVETAVAFMASVAVGAICSSAPPEFGVQTVLDRFSQIAPKLLFAADGYCFGGKHFDRREEVQKLVAGLPTLEHVVWMPYLDEQAVCPVAGAVLLPDMLKAADPGKDAFAFERVAYDHPLWIVYSSGTTGLPKPIVHSHVGALLELSVTIGFHCNMGPGKRMFFYTTTGWVMWNLVLSALLTGASSVLFDGHPAAPAPDRLWQLAEEAGVTMFGASPTFVQLMEKAGIKPRASYNLEKLESVLLGGSPATPETFAWFYRDVKEDLWVTSQSGGTDIASGFVGASPTLPVYAGEIQCRMLARDVQAWSDDGKPVINEVGELVCVNPIPSMPIGFWNDTAGERYRESYFDYFPGYWRHGDFIKINERGGCYIYGRSDSTLNRYGVRIGTAEIYRTVERVEGVADSLIVCCELPDGGFFMPLFVKLKENVPLDAALIARINSALREHCSPRHVPDAILEVAAVPYTLTGKKMEVPVRKILMGWSPEKAANRDAMANPAALDFFIRFAAEGKDDRWQEVLRKARAAAA</sequence>
<dbReference type="NCBIfam" id="NF002937">
    <property type="entry name" value="PRK03584.1"/>
    <property type="match status" value="1"/>
</dbReference>
<feature type="domain" description="AMP-dependent synthetase/ligase" evidence="5">
    <location>
        <begin position="117"/>
        <end position="472"/>
    </location>
</feature>
<evidence type="ECO:0000313" key="8">
    <source>
        <dbReference type="Proteomes" id="UP001596103"/>
    </source>
</evidence>
<keyword evidence="8" id="KW-1185">Reference proteome</keyword>
<dbReference type="InterPro" id="IPR020845">
    <property type="entry name" value="AMP-binding_CS"/>
</dbReference>
<comment type="caution">
    <text evidence="7">The sequence shown here is derived from an EMBL/GenBank/DDBJ whole genome shotgun (WGS) entry which is preliminary data.</text>
</comment>
<reference evidence="8" key="1">
    <citation type="journal article" date="2019" name="Int. J. Syst. Evol. Microbiol.">
        <title>The Global Catalogue of Microorganisms (GCM) 10K type strain sequencing project: providing services to taxonomists for standard genome sequencing and annotation.</title>
        <authorList>
            <consortium name="The Broad Institute Genomics Platform"/>
            <consortium name="The Broad Institute Genome Sequencing Center for Infectious Disease"/>
            <person name="Wu L."/>
            <person name="Ma J."/>
        </authorList>
    </citation>
    <scope>NUCLEOTIDE SEQUENCE [LARGE SCALE GENOMIC DNA]</scope>
    <source>
        <strain evidence="8">CCUG 56042</strain>
    </source>
</reference>
<name>A0ABW0JCK7_9BURK</name>
<evidence type="ECO:0000256" key="4">
    <source>
        <dbReference type="ARBA" id="ARBA00022840"/>
    </source>
</evidence>
<evidence type="ECO:0000259" key="5">
    <source>
        <dbReference type="Pfam" id="PF00501"/>
    </source>
</evidence>
<dbReference type="InterPro" id="IPR005914">
    <property type="entry name" value="Acac_CoA_synth"/>
</dbReference>
<dbReference type="PANTHER" id="PTHR42921">
    <property type="entry name" value="ACETOACETYL-COA SYNTHETASE"/>
    <property type="match status" value="1"/>
</dbReference>
<evidence type="ECO:0000256" key="1">
    <source>
        <dbReference type="ARBA" id="ARBA00006432"/>
    </source>
</evidence>